<name>A0ACD3AE73_9AGAR</name>
<gene>
    <name evidence="1" type="ORF">BDN72DRAFT_297831</name>
</gene>
<proteinExistence type="predicted"/>
<accession>A0ACD3AE73</accession>
<evidence type="ECO:0000313" key="1">
    <source>
        <dbReference type="EMBL" id="TFK63909.1"/>
    </source>
</evidence>
<organism evidence="1 2">
    <name type="scientific">Pluteus cervinus</name>
    <dbReference type="NCBI Taxonomy" id="181527"/>
    <lineage>
        <taxon>Eukaryota</taxon>
        <taxon>Fungi</taxon>
        <taxon>Dikarya</taxon>
        <taxon>Basidiomycota</taxon>
        <taxon>Agaricomycotina</taxon>
        <taxon>Agaricomycetes</taxon>
        <taxon>Agaricomycetidae</taxon>
        <taxon>Agaricales</taxon>
        <taxon>Pluteineae</taxon>
        <taxon>Pluteaceae</taxon>
        <taxon>Pluteus</taxon>
    </lineage>
</organism>
<dbReference type="Proteomes" id="UP000308600">
    <property type="component" value="Unassembled WGS sequence"/>
</dbReference>
<protein>
    <submittedName>
        <fullName evidence="1">Cytochrome P450</fullName>
    </submittedName>
</protein>
<evidence type="ECO:0000313" key="2">
    <source>
        <dbReference type="Proteomes" id="UP000308600"/>
    </source>
</evidence>
<sequence>MDSLIRVERPLSQLQLLLLAASFIGFMLHLWRARTKTMPPYPPGPPGHFLLGNVKDMPSAKAWITFANWSKEYDSPIVHANVLGQHIVVINSRKYANELFEKRSHIYSDRPTFPMVELMGWSYNSALLPYGTKWRRHRRLFHQVLKKDAATTYEPVEAKKIHELLYNLLSEPEAVLGHCRTATAAIIMATVYSHNVQSASDPLVQLAETAVAQASSNLLPQTTLVNVFPSLRFLPGWLPGVKFQRLARECRKLTEDMQRLPWDSVRRNMAEGTQRQCVLSDLLEGNTVHGRVKDSEEDLRAVATTCYAAGVDTTLSQISTFFLSMTLNPHIQQRARAEIDSVVGTSRLPTFADRPHLPYIEAIYREVMRWRPVLPLALPHRASEDDWVDGYLIPKGSYVMSNLWAMSHDESVYPEPNVFKPERFFNADGTLNDDDTPLAFGLGRRICVGRHMASSAVWLTIASVLATFTLTKAKDAFGNDIEPVDDCTDGAISQPIPYKCCLTPRSEEVRSLIETARSESF</sequence>
<dbReference type="EMBL" id="ML208498">
    <property type="protein sequence ID" value="TFK63909.1"/>
    <property type="molecule type" value="Genomic_DNA"/>
</dbReference>
<reference evidence="1 2" key="1">
    <citation type="journal article" date="2019" name="Nat. Ecol. Evol.">
        <title>Megaphylogeny resolves global patterns of mushroom evolution.</title>
        <authorList>
            <person name="Varga T."/>
            <person name="Krizsan K."/>
            <person name="Foldi C."/>
            <person name="Dima B."/>
            <person name="Sanchez-Garcia M."/>
            <person name="Sanchez-Ramirez S."/>
            <person name="Szollosi G.J."/>
            <person name="Szarkandi J.G."/>
            <person name="Papp V."/>
            <person name="Albert L."/>
            <person name="Andreopoulos W."/>
            <person name="Angelini C."/>
            <person name="Antonin V."/>
            <person name="Barry K.W."/>
            <person name="Bougher N.L."/>
            <person name="Buchanan P."/>
            <person name="Buyck B."/>
            <person name="Bense V."/>
            <person name="Catcheside P."/>
            <person name="Chovatia M."/>
            <person name="Cooper J."/>
            <person name="Damon W."/>
            <person name="Desjardin D."/>
            <person name="Finy P."/>
            <person name="Geml J."/>
            <person name="Haridas S."/>
            <person name="Hughes K."/>
            <person name="Justo A."/>
            <person name="Karasinski D."/>
            <person name="Kautmanova I."/>
            <person name="Kiss B."/>
            <person name="Kocsube S."/>
            <person name="Kotiranta H."/>
            <person name="LaButti K.M."/>
            <person name="Lechner B.E."/>
            <person name="Liimatainen K."/>
            <person name="Lipzen A."/>
            <person name="Lukacs Z."/>
            <person name="Mihaltcheva S."/>
            <person name="Morgado L.N."/>
            <person name="Niskanen T."/>
            <person name="Noordeloos M.E."/>
            <person name="Ohm R.A."/>
            <person name="Ortiz-Santana B."/>
            <person name="Ovrebo C."/>
            <person name="Racz N."/>
            <person name="Riley R."/>
            <person name="Savchenko A."/>
            <person name="Shiryaev A."/>
            <person name="Soop K."/>
            <person name="Spirin V."/>
            <person name="Szebenyi C."/>
            <person name="Tomsovsky M."/>
            <person name="Tulloss R.E."/>
            <person name="Uehling J."/>
            <person name="Grigoriev I.V."/>
            <person name="Vagvolgyi C."/>
            <person name="Papp T."/>
            <person name="Martin F.M."/>
            <person name="Miettinen O."/>
            <person name="Hibbett D.S."/>
            <person name="Nagy L.G."/>
        </authorList>
    </citation>
    <scope>NUCLEOTIDE SEQUENCE [LARGE SCALE GENOMIC DNA]</scope>
    <source>
        <strain evidence="1 2">NL-1719</strain>
    </source>
</reference>
<keyword evidence="2" id="KW-1185">Reference proteome</keyword>